<evidence type="ECO:0000313" key="4">
    <source>
        <dbReference type="Proteomes" id="UP000000493"/>
    </source>
</evidence>
<dbReference type="AlphaFoldDB" id="A0A7U4E8M6"/>
<dbReference type="EMBL" id="CP002859">
    <property type="protein sequence ID" value="AEI51508.1"/>
    <property type="molecule type" value="Genomic_DNA"/>
</dbReference>
<dbReference type="KEGG" id="rsi:Runsl_5208"/>
<feature type="region of interest" description="Disordered" evidence="1">
    <location>
        <begin position="411"/>
        <end position="462"/>
    </location>
</feature>
<dbReference type="RefSeq" id="WP_013930781.1">
    <property type="nucleotide sequence ID" value="NC_015703.1"/>
</dbReference>
<organism evidence="3 4">
    <name type="scientific">Runella slithyformis (strain ATCC 29530 / DSM 19594 / LMG 11500 / NCIMB 11436 / LSU 4)</name>
    <dbReference type="NCBI Taxonomy" id="761193"/>
    <lineage>
        <taxon>Bacteria</taxon>
        <taxon>Pseudomonadati</taxon>
        <taxon>Bacteroidota</taxon>
        <taxon>Cytophagia</taxon>
        <taxon>Cytophagales</taxon>
        <taxon>Spirosomataceae</taxon>
        <taxon>Runella</taxon>
    </lineage>
</organism>
<keyword evidence="2" id="KW-1133">Transmembrane helix</keyword>
<protein>
    <submittedName>
        <fullName evidence="3">Uncharacterized protein</fullName>
    </submittedName>
</protein>
<feature type="transmembrane region" description="Helical" evidence="2">
    <location>
        <begin position="51"/>
        <end position="72"/>
    </location>
</feature>
<dbReference type="Proteomes" id="UP000000493">
    <property type="component" value="Chromosome"/>
</dbReference>
<keyword evidence="2" id="KW-0472">Membrane</keyword>
<accession>A0A7U4E8M6</accession>
<reference evidence="3 4" key="2">
    <citation type="journal article" date="2012" name="Stand. Genomic Sci.">
        <title>Complete genome sequence of the aquatic bacterium Runella slithyformis type strain (LSU 4(T)).</title>
        <authorList>
            <person name="Copeland A."/>
            <person name="Zhang X."/>
            <person name="Misra M."/>
            <person name="Lapidus A."/>
            <person name="Nolan M."/>
            <person name="Lucas S."/>
            <person name="Deshpande S."/>
            <person name="Cheng J.F."/>
            <person name="Tapia R."/>
            <person name="Goodwin L.A."/>
            <person name="Pitluck S."/>
            <person name="Liolios K."/>
            <person name="Pagani I."/>
            <person name="Ivanova N."/>
            <person name="Mikhailova N."/>
            <person name="Pati A."/>
            <person name="Chen A."/>
            <person name="Palaniappan K."/>
            <person name="Land M."/>
            <person name="Hauser L."/>
            <person name="Pan C."/>
            <person name="Jeffries C.D."/>
            <person name="Detter J.C."/>
            <person name="Brambilla E.M."/>
            <person name="Rohde M."/>
            <person name="Djao O.D."/>
            <person name="Goker M."/>
            <person name="Sikorski J."/>
            <person name="Tindall B.J."/>
            <person name="Woyke T."/>
            <person name="Bristow J."/>
            <person name="Eisen J.A."/>
            <person name="Markowitz V."/>
            <person name="Hugenholtz P."/>
            <person name="Kyrpides N.C."/>
            <person name="Klenk H.P."/>
            <person name="Mavromatis K."/>
        </authorList>
    </citation>
    <scope>NUCLEOTIDE SEQUENCE [LARGE SCALE GENOMIC DNA]</scope>
    <source>
        <strain evidence="4">ATCC 29530 / DSM 19594 / LMG 11500 / NCIMB 11436 / LSU 4</strain>
    </source>
</reference>
<sequence>MNPIDFEKTRIFADKAKEASIPAAPVVPSIPQVQSPAAKPSIKKLTKEEKLLLAAGGVLSVGLGAIVIANVIEEDTEPFTESEKPVIEAPVIEVDASVEPADAAKPLVSRPAPPVNVPSPAKTDDRSHGLITIPEHPQVAEAVTDDMSFEEAFKVARNEVGPGGLFVWNDTYYGTFRESEWEGLSEAKKDQWITAVEPIIDPQIPEPGPDPIAGDEHVVIADRGEIIWTGIDKNGDGVAEILTARVQGQPPIVMMDTDNDGRLDTRYFLDAASGQMASSSMEQTVMGMNDINEIPQIEPGSTFYTAGYRDSGGGGDLPVSIIEENGSYIVGIDTDGDALVDILALNQDGKEPFVAMDMDSDGRVETSYTFHSEQQIVVSLENQPMEPMLLTDQEELPDPTYTAEVDDDVLDDDDLTHAHPQREMPPAYAAHLPSVSEHHASAGDPDDMYFNNHSDAADDFVG</sequence>
<gene>
    <name evidence="3" type="ordered locus">Runsl_5208</name>
</gene>
<name>A0A7U4E8M6_RUNSL</name>
<evidence type="ECO:0000313" key="3">
    <source>
        <dbReference type="EMBL" id="AEI51508.1"/>
    </source>
</evidence>
<feature type="region of interest" description="Disordered" evidence="1">
    <location>
        <begin position="106"/>
        <end position="126"/>
    </location>
</feature>
<keyword evidence="2" id="KW-0812">Transmembrane</keyword>
<evidence type="ECO:0000256" key="1">
    <source>
        <dbReference type="SAM" id="MobiDB-lite"/>
    </source>
</evidence>
<reference evidence="4" key="1">
    <citation type="submission" date="2011-06" db="EMBL/GenBank/DDBJ databases">
        <title>The complete genome of chromosome of Runella slithyformis DSM 19594.</title>
        <authorList>
            <consortium name="US DOE Joint Genome Institute (JGI-PGF)"/>
            <person name="Lucas S."/>
            <person name="Han J."/>
            <person name="Lapidus A."/>
            <person name="Bruce D."/>
            <person name="Goodwin L."/>
            <person name="Pitluck S."/>
            <person name="Peters L."/>
            <person name="Kyrpides N."/>
            <person name="Mavromatis K."/>
            <person name="Ivanova N."/>
            <person name="Ovchinnikova G."/>
            <person name="Zhang X."/>
            <person name="Misra M."/>
            <person name="Detter J.C."/>
            <person name="Tapia R."/>
            <person name="Han C."/>
            <person name="Land M."/>
            <person name="Hauser L."/>
            <person name="Markowitz V."/>
            <person name="Cheng J.-F."/>
            <person name="Hugenholtz P."/>
            <person name="Woyke T."/>
            <person name="Wu D."/>
            <person name="Tindall B."/>
            <person name="Faehrich R."/>
            <person name="Brambilla E."/>
            <person name="Klenk H.-P."/>
            <person name="Eisen J.A."/>
        </authorList>
    </citation>
    <scope>NUCLEOTIDE SEQUENCE [LARGE SCALE GENOMIC DNA]</scope>
    <source>
        <strain evidence="4">ATCC 29530 / DSM 19594 / LMG 11500 / NCIMB 11436 / LSU 4</strain>
    </source>
</reference>
<evidence type="ECO:0000256" key="2">
    <source>
        <dbReference type="SAM" id="Phobius"/>
    </source>
</evidence>
<proteinExistence type="predicted"/>
<keyword evidence="4" id="KW-1185">Reference proteome</keyword>